<sequence length="690" mass="80585">MNGIEVIEQKVHFKGLISSIDIRPEEYLLPLQEVVVNSIQSIIDNDNINDGKIVISIKRLNESKLNFGEEDIEEKHNPIIGFSVRDNGIGFINNRFDAFRTPYTDYGATKHGCKGIGRYTVLACFGSMDIDSYYLENKTTLRRVLRFDNSKGLQKVNIDSNSKVPSEIYTQIELNNYKEQYAKYINTNKVSKKDIAEGIIQHCLLYFLNKTVPTIYLLDDGESIEEALVLNDIYRTVIDIADTQKNVQLSDLDREFTLNYIKNYNGVQSHSIHLCANNRQVGDKKTLTKYIPSFKELHDDENKKFHISLYVTSEFLDEKALPQRNRFSFPDKDDKLQEHDGISLEGLCKGLANKVKDTYSDFIKEAEKEKNVRIKSYILDEKKPRLRYKHLLSIENAFNDIPINASDDLLEARLHEVSFKLEQKREKAFNKLFKKRKYDKDEFGKIVHNVLREEASFSKDKLADLMIKRKSIIKLFKKYLEWRDEGNYMLEEDLHNIIFTMGADTNSMPDDYHNLWLLDERLTFHSFTASDKQLRSNTELESSSQREPDLFIYDVPMAYSDNPNNINSMVLFEFKRPGRDMNTTNDKRLDYQLDMYFEKLGESKAKNSKGNYINLEDETPKFGYIVCDLHKDLINYNIKRNGFKKTPHGTLYKVNPELNLYFEVIDYNHLVDFAEKRHDVFFKALGINNL</sequence>
<keyword evidence="2" id="KW-1185">Reference proteome</keyword>
<gene>
    <name evidence="1" type="ORF">T190423A01A_20498</name>
</gene>
<reference evidence="1 2" key="1">
    <citation type="submission" date="2024-05" db="EMBL/GenBank/DDBJ databases">
        <authorList>
            <person name="Duchaud E."/>
        </authorList>
    </citation>
    <scope>NUCLEOTIDE SEQUENCE [LARGE SCALE GENOMIC DNA]</scope>
    <source>
        <strain evidence="1">Ena-SAMPLE-TAB-13-05-2024-13:56:06:370-140308</strain>
    </source>
</reference>
<dbReference type="SUPFAM" id="SSF55874">
    <property type="entry name" value="ATPase domain of HSP90 chaperone/DNA topoisomerase II/histidine kinase"/>
    <property type="match status" value="1"/>
</dbReference>
<evidence type="ECO:0000313" key="2">
    <source>
        <dbReference type="Proteomes" id="UP001497527"/>
    </source>
</evidence>
<evidence type="ECO:0008006" key="3">
    <source>
        <dbReference type="Google" id="ProtNLM"/>
    </source>
</evidence>
<proteinExistence type="predicted"/>
<dbReference type="Proteomes" id="UP001497527">
    <property type="component" value="Unassembled WGS sequence"/>
</dbReference>
<organism evidence="1 2">
    <name type="scientific">Tenacibaculum polynesiense</name>
    <dbReference type="NCBI Taxonomy" id="3137857"/>
    <lineage>
        <taxon>Bacteria</taxon>
        <taxon>Pseudomonadati</taxon>
        <taxon>Bacteroidota</taxon>
        <taxon>Flavobacteriia</taxon>
        <taxon>Flavobacteriales</taxon>
        <taxon>Flavobacteriaceae</taxon>
        <taxon>Tenacibaculum</taxon>
    </lineage>
</organism>
<protein>
    <recommendedName>
        <fullName evidence="3">Histidine kinase/DNA gyrase B/HSP90-like ATPase</fullName>
    </recommendedName>
</protein>
<dbReference type="InterPro" id="IPR036890">
    <property type="entry name" value="HATPase_C_sf"/>
</dbReference>
<comment type="caution">
    <text evidence="1">The sequence shown here is derived from an EMBL/GenBank/DDBJ whole genome shotgun (WGS) entry which is preliminary data.</text>
</comment>
<name>A0ABP1EZ73_9FLAO</name>
<evidence type="ECO:0000313" key="1">
    <source>
        <dbReference type="EMBL" id="CAL2102747.1"/>
    </source>
</evidence>
<accession>A0ABP1EZ73</accession>
<dbReference type="RefSeq" id="WP_348716370.1">
    <property type="nucleotide sequence ID" value="NZ_CAXJIO010000011.1"/>
</dbReference>
<dbReference type="EMBL" id="CAXJIO010000011">
    <property type="protein sequence ID" value="CAL2102747.1"/>
    <property type="molecule type" value="Genomic_DNA"/>
</dbReference>